<dbReference type="SUPFAM" id="SSF51445">
    <property type="entry name" value="(Trans)glycosidases"/>
    <property type="match status" value="1"/>
</dbReference>
<evidence type="ECO:0000313" key="3">
    <source>
        <dbReference type="Proteomes" id="UP001165653"/>
    </source>
</evidence>
<dbReference type="RefSeq" id="WP_264514464.1">
    <property type="nucleotide sequence ID" value="NZ_JAPDDR010000007.1"/>
</dbReference>
<keyword evidence="3" id="KW-1185">Reference proteome</keyword>
<dbReference type="SMART" id="SM00642">
    <property type="entry name" value="Aamy"/>
    <property type="match status" value="1"/>
</dbReference>
<dbReference type="Proteomes" id="UP001165653">
    <property type="component" value="Unassembled WGS sequence"/>
</dbReference>
<dbReference type="InterPro" id="IPR017853">
    <property type="entry name" value="GH"/>
</dbReference>
<gene>
    <name evidence="2" type="ORF">OJ996_15165</name>
</gene>
<keyword evidence="2" id="KW-0378">Hydrolase</keyword>
<dbReference type="EMBL" id="JAPDDR010000007">
    <property type="protein sequence ID" value="MCW1914927.1"/>
    <property type="molecule type" value="Genomic_DNA"/>
</dbReference>
<evidence type="ECO:0000313" key="2">
    <source>
        <dbReference type="EMBL" id="MCW1914927.1"/>
    </source>
</evidence>
<comment type="caution">
    <text evidence="2">The sequence shown here is derived from an EMBL/GenBank/DDBJ whole genome shotgun (WGS) entry which is preliminary data.</text>
</comment>
<feature type="domain" description="Glycosyl hydrolase family 13 catalytic" evidence="1">
    <location>
        <begin position="25"/>
        <end position="462"/>
    </location>
</feature>
<name>A0ABT3G5J3_9BACT</name>
<dbReference type="InterPro" id="IPR006047">
    <property type="entry name" value="GH13_cat_dom"/>
</dbReference>
<dbReference type="PANTHER" id="PTHR10357">
    <property type="entry name" value="ALPHA-AMYLASE FAMILY MEMBER"/>
    <property type="match status" value="1"/>
</dbReference>
<sequence>MKIPARLAGMTGAVLMLLTPAARGEAMLQYFNTTWAEITRKMPELAEAGYSSLWLPPPTKASGGLSVGYDCWDRFDLGSKDQRGTVRTRYGTEAELQELVRVAHRFGIRVYFDNVMNHNAFETPKYNDLVPENVYPGFLPEDFHLRRTAEGYYRKWDNTRDWNDAWQVQNLGLSDLIDIATEPGSTNLNHGTGEGHTTTKPNFVRHPDNPEYYCYIPTASGQKHSAGQGAYVGFGTGNGITTALITANASFYTERVEDMLNRAARWQVDRIKADGFRLDAVKHTPADFFGATFGGDKDSSNYGYSGQIQQQFNLTRGFSDWSNHRDSLFDTEQSRDDAMLFGEHLGQPPAYGPYIDAGMRLIDNDLRSNYNNLLGNPSSGMNGYDQPGQGGFSPAVAVMHAQSHDNDYAARRELQHAFYFTRAGLGLIYTDGNYHAGILGASGGAFPRHANTAFLGQWGDARIPNLLKIHNDFARGWQRGRYSDADLVSYERIDDREFSESNQAQKERKGATMLIAVNDNYASGKAVLGGTSFPSQGGGGSENNPNTNDEYLYQYARGYGSQVGFYSYASSLNSVVVDPGSYFVFAPRTPEDSDLWKNAGGSPITIYQGSEKAGSFEVERKDGTDGDPAFNPYGLPDAVNNDYAYRMSVPRVTSASNLRFVVRADGSAENILLKLDGGIDLNGTRPVGNNDPLYRDRPPALSTDVFLGYEQPAFVRRQFAEKFAAKDTLRNQIGSQGAETFHKVIGTAGFTIANGPANANDYSTQDGEVAAFLYHDPAADAGGTPAGGWPGGVVPKQYAENASTITVWAKPNGVGNGFNMFFYYTSDGSNPEAAGGSGTGTTKVVQMHYSHKQDADDWWSSVTIPKPVTGQTLKYKIGIFKDGAASVYPSGPNSVSKKKKMMTVFEISGFNAGTIVHSPHNDYGATETGLAEGFHVLRGRAFLKRDGKASLYNIFTQTFYYDAATPTGQIMFPAADGASIGGNEYGLVVRADNFTSEVWYKIDDGDASNDDSATGANSGNGAWVKASEVTPNPGIVPTEPAHAREFRFTYVNIPSTGNATIHVRLKEVTSSADNNLSDTAGHYTTLTRTVQTAGPDRKMFVAFPQNDGAAIGSNYVLKTYFSKALADGLTEAQLKARFTVRYGADDVWPAGVQVLPASALSIQFNETADYHALAFSLPNLYDGRPGFLYRVEIAQDRPEPLVDLSATRRLAALAGTGPRLAILRPLETDLSGRPVEILLPDENGPGTLDYLVRVETDTTTTAVDLDFVIGSGTLAPLDFDPVVPGIQPEIQGSSAFWNFTWEITAAGEYRLIATATSPQAVKTETRNATVVSQQEVLDREASESPALSLISGGYRLNFPTLPGRIYQLQVSENLSDWEDSGAPLNTANADGPGTFQVDDTSGGDKRFYRVLIQAAP</sequence>
<proteinExistence type="predicted"/>
<dbReference type="Pfam" id="PF00128">
    <property type="entry name" value="Alpha-amylase"/>
    <property type="match status" value="1"/>
</dbReference>
<reference evidence="2" key="1">
    <citation type="submission" date="2022-10" db="EMBL/GenBank/DDBJ databases">
        <title>Luteolibacter sp. GHJ8, whole genome shotgun sequencing project.</title>
        <authorList>
            <person name="Zhao G."/>
            <person name="Shen L."/>
        </authorList>
    </citation>
    <scope>NUCLEOTIDE SEQUENCE</scope>
    <source>
        <strain evidence="2">GHJ8</strain>
    </source>
</reference>
<accession>A0ABT3G5J3</accession>
<organism evidence="2 3">
    <name type="scientific">Luteolibacter rhizosphaerae</name>
    <dbReference type="NCBI Taxonomy" id="2989719"/>
    <lineage>
        <taxon>Bacteria</taxon>
        <taxon>Pseudomonadati</taxon>
        <taxon>Verrucomicrobiota</taxon>
        <taxon>Verrucomicrobiia</taxon>
        <taxon>Verrucomicrobiales</taxon>
        <taxon>Verrucomicrobiaceae</taxon>
        <taxon>Luteolibacter</taxon>
    </lineage>
</organism>
<evidence type="ECO:0000259" key="1">
    <source>
        <dbReference type="SMART" id="SM00642"/>
    </source>
</evidence>
<dbReference type="GO" id="GO:0016787">
    <property type="term" value="F:hydrolase activity"/>
    <property type="evidence" value="ECO:0007669"/>
    <property type="project" value="UniProtKB-KW"/>
</dbReference>
<dbReference type="Gene3D" id="3.20.20.80">
    <property type="entry name" value="Glycosidases"/>
    <property type="match status" value="2"/>
</dbReference>
<protein>
    <submittedName>
        <fullName evidence="2">Alpha-amylase family glycosyl hydrolase</fullName>
    </submittedName>
</protein>